<dbReference type="Pfam" id="PF00571">
    <property type="entry name" value="CBS"/>
    <property type="match status" value="2"/>
</dbReference>
<evidence type="ECO:0000256" key="11">
    <source>
        <dbReference type="SAM" id="Phobius"/>
    </source>
</evidence>
<dbReference type="AlphaFoldDB" id="A0A160T5M3"/>
<dbReference type="InterPro" id="IPR002550">
    <property type="entry name" value="CNNM"/>
</dbReference>
<dbReference type="InterPro" id="IPR046342">
    <property type="entry name" value="CBS_dom_sf"/>
</dbReference>
<evidence type="ECO:0000256" key="5">
    <source>
        <dbReference type="ARBA" id="ARBA00022737"/>
    </source>
</evidence>
<dbReference type="GO" id="GO:0050660">
    <property type="term" value="F:flavin adenine dinucleotide binding"/>
    <property type="evidence" value="ECO:0007669"/>
    <property type="project" value="InterPro"/>
</dbReference>
<evidence type="ECO:0000256" key="2">
    <source>
        <dbReference type="ARBA" id="ARBA00006337"/>
    </source>
</evidence>
<dbReference type="PANTHER" id="PTHR43099">
    <property type="entry name" value="UPF0053 PROTEIN YRKA"/>
    <property type="match status" value="1"/>
</dbReference>
<keyword evidence="7 9" id="KW-0129">CBS domain</keyword>
<dbReference type="InterPro" id="IPR044751">
    <property type="entry name" value="Ion_transp-like_CBS"/>
</dbReference>
<evidence type="ECO:0000313" key="15">
    <source>
        <dbReference type="Proteomes" id="UP000215027"/>
    </source>
</evidence>
<dbReference type="SUPFAM" id="SSF56176">
    <property type="entry name" value="FAD-binding/transporter-associated domain-like"/>
    <property type="match status" value="1"/>
</dbReference>
<evidence type="ECO:0000256" key="4">
    <source>
        <dbReference type="ARBA" id="ARBA00022692"/>
    </source>
</evidence>
<keyword evidence="5" id="KW-0677">Repeat</keyword>
<dbReference type="Pfam" id="PF03471">
    <property type="entry name" value="CorC_HlyC"/>
    <property type="match status" value="1"/>
</dbReference>
<dbReference type="CDD" id="cd04590">
    <property type="entry name" value="CBS_pair_CorC_HlyC_assoc"/>
    <property type="match status" value="1"/>
</dbReference>
<dbReference type="Proteomes" id="UP000215027">
    <property type="component" value="Chromosome I"/>
</dbReference>
<comment type="subcellular location">
    <subcellularLocation>
        <location evidence="1">Cell membrane</location>
        <topology evidence="1">Multi-pass membrane protein</topology>
    </subcellularLocation>
</comment>
<keyword evidence="8 10" id="KW-0472">Membrane</keyword>
<dbReference type="InterPro" id="IPR036318">
    <property type="entry name" value="FAD-bd_PCMH-like_sf"/>
</dbReference>
<proteinExistence type="inferred from homology"/>
<reference evidence="14" key="1">
    <citation type="submission" date="2016-01" db="EMBL/GenBank/DDBJ databases">
        <authorList>
            <person name="Mcilroy J.S."/>
            <person name="Karst M S."/>
            <person name="Albertsen M."/>
        </authorList>
    </citation>
    <scope>NUCLEOTIDE SEQUENCE</scope>
    <source>
        <strain evidence="14">Cfx-K</strain>
    </source>
</reference>
<dbReference type="GO" id="GO:0005886">
    <property type="term" value="C:plasma membrane"/>
    <property type="evidence" value="ECO:0007669"/>
    <property type="project" value="UniProtKB-SubCell"/>
</dbReference>
<dbReference type="InterPro" id="IPR051676">
    <property type="entry name" value="UPF0053_domain"/>
</dbReference>
<dbReference type="PROSITE" id="PS51846">
    <property type="entry name" value="CNNM"/>
    <property type="match status" value="1"/>
</dbReference>
<dbReference type="InterPro" id="IPR016169">
    <property type="entry name" value="FAD-bd_PCMH_sub2"/>
</dbReference>
<dbReference type="Gene3D" id="3.30.465.10">
    <property type="match status" value="1"/>
</dbReference>
<dbReference type="KEGG" id="pbf:CFX0092_A3366"/>
<evidence type="ECO:0000256" key="8">
    <source>
        <dbReference type="ARBA" id="ARBA00023136"/>
    </source>
</evidence>
<evidence type="ECO:0000256" key="1">
    <source>
        <dbReference type="ARBA" id="ARBA00004651"/>
    </source>
</evidence>
<feature type="domain" description="CNNM transmembrane" evidence="13">
    <location>
        <begin position="1"/>
        <end position="212"/>
    </location>
</feature>
<evidence type="ECO:0000256" key="9">
    <source>
        <dbReference type="PROSITE-ProRule" id="PRU00703"/>
    </source>
</evidence>
<protein>
    <recommendedName>
        <fullName evidence="16">HlyC/CorC family transporter</fullName>
    </recommendedName>
</protein>
<evidence type="ECO:0008006" key="16">
    <source>
        <dbReference type="Google" id="ProtNLM"/>
    </source>
</evidence>
<dbReference type="FunFam" id="3.10.580.10:FF:000002">
    <property type="entry name" value="Magnesium/cobalt efflux protein CorC"/>
    <property type="match status" value="1"/>
</dbReference>
<feature type="transmembrane region" description="Helical" evidence="11">
    <location>
        <begin position="109"/>
        <end position="133"/>
    </location>
</feature>
<comment type="similarity">
    <text evidence="2">Belongs to the UPF0053 family.</text>
</comment>
<evidence type="ECO:0000259" key="12">
    <source>
        <dbReference type="PROSITE" id="PS51371"/>
    </source>
</evidence>
<organism evidence="14 15">
    <name type="scientific">Candidatus Promineifilum breve</name>
    <dbReference type="NCBI Taxonomy" id="1806508"/>
    <lineage>
        <taxon>Bacteria</taxon>
        <taxon>Bacillati</taxon>
        <taxon>Chloroflexota</taxon>
        <taxon>Ardenticatenia</taxon>
        <taxon>Candidatus Promineifilales</taxon>
        <taxon>Candidatus Promineifilaceae</taxon>
        <taxon>Candidatus Promineifilum</taxon>
    </lineage>
</organism>
<dbReference type="SUPFAM" id="SSF54631">
    <property type="entry name" value="CBS-domain pair"/>
    <property type="match status" value="1"/>
</dbReference>
<accession>A0A160T5M3</accession>
<feature type="transmembrane region" description="Helical" evidence="11">
    <location>
        <begin position="6"/>
        <end position="28"/>
    </location>
</feature>
<dbReference type="OrthoDB" id="9798188at2"/>
<dbReference type="SMART" id="SM01091">
    <property type="entry name" value="CorC_HlyC"/>
    <property type="match status" value="1"/>
</dbReference>
<evidence type="ECO:0000256" key="3">
    <source>
        <dbReference type="ARBA" id="ARBA00022475"/>
    </source>
</evidence>
<dbReference type="Pfam" id="PF01595">
    <property type="entry name" value="CNNM"/>
    <property type="match status" value="1"/>
</dbReference>
<evidence type="ECO:0000256" key="7">
    <source>
        <dbReference type="ARBA" id="ARBA00023122"/>
    </source>
</evidence>
<dbReference type="InterPro" id="IPR000644">
    <property type="entry name" value="CBS_dom"/>
</dbReference>
<dbReference type="PROSITE" id="PS51371">
    <property type="entry name" value="CBS"/>
    <property type="match status" value="2"/>
</dbReference>
<dbReference type="RefSeq" id="WP_095044482.1">
    <property type="nucleotide sequence ID" value="NZ_LN890655.1"/>
</dbReference>
<dbReference type="Gene3D" id="3.10.580.10">
    <property type="entry name" value="CBS-domain"/>
    <property type="match status" value="1"/>
</dbReference>
<evidence type="ECO:0000256" key="6">
    <source>
        <dbReference type="ARBA" id="ARBA00022989"/>
    </source>
</evidence>
<gene>
    <name evidence="14" type="ORF">CFX0092_A3366</name>
</gene>
<feature type="domain" description="CBS" evidence="12">
    <location>
        <begin position="231"/>
        <end position="291"/>
    </location>
</feature>
<evidence type="ECO:0000256" key="10">
    <source>
        <dbReference type="PROSITE-ProRule" id="PRU01193"/>
    </source>
</evidence>
<keyword evidence="6 10" id="KW-1133">Transmembrane helix</keyword>
<name>A0A160T5M3_9CHLR</name>
<evidence type="ECO:0000313" key="14">
    <source>
        <dbReference type="EMBL" id="CUS05244.2"/>
    </source>
</evidence>
<dbReference type="InterPro" id="IPR005170">
    <property type="entry name" value="Transptr-assoc_dom"/>
</dbReference>
<keyword evidence="15" id="KW-1185">Reference proteome</keyword>
<keyword evidence="4 10" id="KW-0812">Transmembrane</keyword>
<sequence>MIFLVSFATIGLMILLTALYVGAEFATVSARRTKVSQMAAQNDSLAKMLLPILEDNRKLDRYVAACQVGITISSLILGAYAQEAIATRLVEPLTQLFGSWLSVQAAGRVAQSVSVIGVLVFITALQVILGELFPKSLAIQYPEDIARAVVWPMRISQFLFAIPIWFFNGSANILLRLAGRNTHVAVGRAHSPEEIELLVTESHEGGLLDDNERRLLRNALRLRDLTARQVMVHRTRIVAAPVTATTNDLMQMALEAGYSRIPLYRDSIDEIVGIVHVKDVFRLHNQGIHEVESVVRDVVYVPETLPITDVWEQLNTRHRYLAMVFDEFGGTAGLLTLEDLIEEIFGELQDEFDDEAAMIARDKEGRIYLRGDLLITDVNEYLDLELPEDTADTLSGLVFSLLGRPPLAGDETRIGDVAIRVENMEDLGVGELSLLLPPSDADSYFTEWDMADHD</sequence>
<keyword evidence="3" id="KW-1003">Cell membrane</keyword>
<evidence type="ECO:0000259" key="13">
    <source>
        <dbReference type="PROSITE" id="PS51846"/>
    </source>
</evidence>
<dbReference type="EMBL" id="LN890655">
    <property type="protein sequence ID" value="CUS05244.2"/>
    <property type="molecule type" value="Genomic_DNA"/>
</dbReference>
<feature type="domain" description="CBS" evidence="12">
    <location>
        <begin position="294"/>
        <end position="351"/>
    </location>
</feature>
<dbReference type="PANTHER" id="PTHR43099:SF4">
    <property type="entry name" value="INTEGRAL MEMBRANE PROTEIN"/>
    <property type="match status" value="1"/>
</dbReference>